<keyword evidence="3" id="KW-1185">Reference proteome</keyword>
<dbReference type="AlphaFoldDB" id="W0A6G9"/>
<dbReference type="EMBL" id="CP006644">
    <property type="protein sequence ID" value="AHE52656.1"/>
    <property type="molecule type" value="Genomic_DNA"/>
</dbReference>
<keyword evidence="1" id="KW-1133">Transmembrane helix</keyword>
<feature type="transmembrane region" description="Helical" evidence="1">
    <location>
        <begin position="12"/>
        <end position="31"/>
    </location>
</feature>
<reference evidence="2 3" key="1">
    <citation type="submission" date="2013-07" db="EMBL/GenBank/DDBJ databases">
        <title>Completed genome of Sphingomonas sanxanigenens NX02.</title>
        <authorList>
            <person name="Ma T."/>
            <person name="Huang H."/>
            <person name="Wu M."/>
            <person name="Li X."/>
            <person name="Li G."/>
        </authorList>
    </citation>
    <scope>NUCLEOTIDE SEQUENCE [LARGE SCALE GENOMIC DNA]</scope>
    <source>
        <strain evidence="2 3">NX02</strain>
    </source>
</reference>
<protein>
    <submittedName>
        <fullName evidence="2">Uncharacterized protein</fullName>
    </submittedName>
</protein>
<dbReference type="KEGG" id="ssan:NX02_04565"/>
<dbReference type="Proteomes" id="UP000018851">
    <property type="component" value="Chromosome"/>
</dbReference>
<dbReference type="PATRIC" id="fig|1123269.5.peg.887"/>
<proteinExistence type="predicted"/>
<keyword evidence="1" id="KW-0812">Transmembrane</keyword>
<evidence type="ECO:0000313" key="3">
    <source>
        <dbReference type="Proteomes" id="UP000018851"/>
    </source>
</evidence>
<dbReference type="STRING" id="1123269.NX02_04565"/>
<accession>W0A6G9</accession>
<organism evidence="2 3">
    <name type="scientific">Sphingomonas sanxanigenens DSM 19645 = NX02</name>
    <dbReference type="NCBI Taxonomy" id="1123269"/>
    <lineage>
        <taxon>Bacteria</taxon>
        <taxon>Pseudomonadati</taxon>
        <taxon>Pseudomonadota</taxon>
        <taxon>Alphaproteobacteria</taxon>
        <taxon>Sphingomonadales</taxon>
        <taxon>Sphingomonadaceae</taxon>
        <taxon>Sphingomonas</taxon>
    </lineage>
</organism>
<name>W0A6G9_9SPHN</name>
<dbReference type="HOGENOM" id="CLU_3348765_0_0_5"/>
<dbReference type="PROSITE" id="PS51257">
    <property type="entry name" value="PROKAR_LIPOPROTEIN"/>
    <property type="match status" value="1"/>
</dbReference>
<sequence>MRLPPFFIIRRYAHAALALVASLACVAFWIVDAVKGG</sequence>
<keyword evidence="1" id="KW-0472">Membrane</keyword>
<gene>
    <name evidence="2" type="ORF">NX02_04565</name>
</gene>
<evidence type="ECO:0000256" key="1">
    <source>
        <dbReference type="SAM" id="Phobius"/>
    </source>
</evidence>
<evidence type="ECO:0000313" key="2">
    <source>
        <dbReference type="EMBL" id="AHE52656.1"/>
    </source>
</evidence>